<dbReference type="AlphaFoldDB" id="A0A815N9Y7"/>
<dbReference type="OrthoDB" id="10058498at2759"/>
<dbReference type="EMBL" id="CAJNON010001161">
    <property type="protein sequence ID" value="CAF1435360.1"/>
    <property type="molecule type" value="Genomic_DNA"/>
</dbReference>
<accession>A0A815N9Y7</accession>
<sequence length="204" mass="23211">FELLSSFCSLSKEIISQTETDIDNNELVTLYLLSEEQVQLQINGTTDLLKKSASFQLITFLDYLRHTIQTNYLVSALNTNLIIKTVRSMDGSIHAAADQVSYSVDPDTNPKLCGIEKIVVAATLSQVIYELIEVDRRRKLNPMPNSTIVNGFFIGCTPLEALLESTLDCLYQTECLQLLVDYFPIRQQVCKRLLIMFEIFILFR</sequence>
<dbReference type="Proteomes" id="UP000663891">
    <property type="component" value="Unassembled WGS sequence"/>
</dbReference>
<protein>
    <submittedName>
        <fullName evidence="1">Uncharacterized protein</fullName>
    </submittedName>
</protein>
<evidence type="ECO:0000313" key="1">
    <source>
        <dbReference type="EMBL" id="CAF1435360.1"/>
    </source>
</evidence>
<organism evidence="1 2">
    <name type="scientific">Adineta steineri</name>
    <dbReference type="NCBI Taxonomy" id="433720"/>
    <lineage>
        <taxon>Eukaryota</taxon>
        <taxon>Metazoa</taxon>
        <taxon>Spiralia</taxon>
        <taxon>Gnathifera</taxon>
        <taxon>Rotifera</taxon>
        <taxon>Eurotatoria</taxon>
        <taxon>Bdelloidea</taxon>
        <taxon>Adinetida</taxon>
        <taxon>Adinetidae</taxon>
        <taxon>Adineta</taxon>
    </lineage>
</organism>
<feature type="non-terminal residue" evidence="1">
    <location>
        <position position="1"/>
    </location>
</feature>
<reference evidence="1" key="1">
    <citation type="submission" date="2021-02" db="EMBL/GenBank/DDBJ databases">
        <authorList>
            <person name="Nowell W R."/>
        </authorList>
    </citation>
    <scope>NUCLEOTIDE SEQUENCE</scope>
</reference>
<comment type="caution">
    <text evidence="1">The sequence shown here is derived from an EMBL/GenBank/DDBJ whole genome shotgun (WGS) entry which is preliminary data.</text>
</comment>
<evidence type="ECO:0000313" key="2">
    <source>
        <dbReference type="Proteomes" id="UP000663891"/>
    </source>
</evidence>
<gene>
    <name evidence="1" type="ORF">VCS650_LOCUS38558</name>
</gene>
<proteinExistence type="predicted"/>
<name>A0A815N9Y7_9BILA</name>